<keyword evidence="2" id="KW-0813">Transport</keyword>
<dbReference type="EC" id="1.14.11.-" evidence="31"/>
<dbReference type="PROSITE" id="PS00236">
    <property type="entry name" value="NEUROTR_ION_CHANNEL"/>
    <property type="match status" value="1"/>
</dbReference>
<keyword evidence="24" id="KW-0407">Ion channel</keyword>
<keyword evidence="19" id="KW-0869">Chloride channel</keyword>
<dbReference type="SUPFAM" id="SSF63712">
    <property type="entry name" value="Nicotinic receptor ligand binding domain-like"/>
    <property type="match status" value="1"/>
</dbReference>
<dbReference type="GO" id="GO:0034707">
    <property type="term" value="C:chloride channel complex"/>
    <property type="evidence" value="ECO:0007669"/>
    <property type="project" value="UniProtKB-KW"/>
</dbReference>
<evidence type="ECO:0000256" key="31">
    <source>
        <dbReference type="RuleBase" id="RU366061"/>
    </source>
</evidence>
<evidence type="ECO:0000256" key="1">
    <source>
        <dbReference type="ARBA" id="ARBA00004604"/>
    </source>
</evidence>
<keyword evidence="36" id="KW-1185">Reference proteome</keyword>
<keyword evidence="8" id="KW-0732">Signal</keyword>
<evidence type="ECO:0000256" key="18">
    <source>
        <dbReference type="ARBA" id="ARBA00023163"/>
    </source>
</evidence>
<evidence type="ECO:0000256" key="15">
    <source>
        <dbReference type="ARBA" id="ARBA00023065"/>
    </source>
</evidence>
<feature type="domain" description="JmjC" evidence="34">
    <location>
        <begin position="525"/>
        <end position="657"/>
    </location>
</feature>
<accession>A0AAW1BJJ2</accession>
<evidence type="ECO:0000256" key="22">
    <source>
        <dbReference type="ARBA" id="ARBA00023242"/>
    </source>
</evidence>
<dbReference type="Proteomes" id="UP001474421">
    <property type="component" value="Unassembled WGS sequence"/>
</dbReference>
<comment type="subcellular location">
    <subcellularLocation>
        <location evidence="1">Nucleus</location>
        <location evidence="1">Nucleolus</location>
    </subcellularLocation>
    <subcellularLocation>
        <location evidence="26">Postsynaptic cell membrane</location>
        <topology evidence="26">Multi-pass membrane protein</topology>
    </subcellularLocation>
</comment>
<dbReference type="GO" id="GO:0042254">
    <property type="term" value="P:ribosome biogenesis"/>
    <property type="evidence" value="ECO:0007669"/>
    <property type="project" value="UniProtKB-KW"/>
</dbReference>
<evidence type="ECO:0000256" key="5">
    <source>
        <dbReference type="ARBA" id="ARBA00022553"/>
    </source>
</evidence>
<organism evidence="35 36">
    <name type="scientific">Crotalus adamanteus</name>
    <name type="common">Eastern diamondback rattlesnake</name>
    <dbReference type="NCBI Taxonomy" id="8729"/>
    <lineage>
        <taxon>Eukaryota</taxon>
        <taxon>Metazoa</taxon>
        <taxon>Chordata</taxon>
        <taxon>Craniata</taxon>
        <taxon>Vertebrata</taxon>
        <taxon>Euteleostomi</taxon>
        <taxon>Lepidosauria</taxon>
        <taxon>Squamata</taxon>
        <taxon>Bifurcata</taxon>
        <taxon>Unidentata</taxon>
        <taxon>Episquamata</taxon>
        <taxon>Toxicofera</taxon>
        <taxon>Serpentes</taxon>
        <taxon>Colubroidea</taxon>
        <taxon>Viperidae</taxon>
        <taxon>Crotalinae</taxon>
        <taxon>Crotalus</taxon>
    </lineage>
</organism>
<comment type="caution">
    <text evidence="35">The sequence shown here is derived from an EMBL/GenBank/DDBJ whole genome shotgun (WGS) entry which is preliminary data.</text>
</comment>
<dbReference type="InterPro" id="IPR039994">
    <property type="entry name" value="NO66-like"/>
</dbReference>
<dbReference type="InterPro" id="IPR006029">
    <property type="entry name" value="Neurotrans-gated_channel_TM"/>
</dbReference>
<keyword evidence="18 31" id="KW-0804">Transcription</keyword>
<comment type="catalytic activity">
    <reaction evidence="29">
        <text>L-histidyl-[ribosomal protein uL15] + 2-oxoglutarate + O2 = (3S)-3-hydroxy-L-histidyl-[ribosomal protein uL15] + succinate + CO2</text>
        <dbReference type="Rhea" id="RHEA:54024"/>
        <dbReference type="Rhea" id="RHEA-COMP:13760"/>
        <dbReference type="Rhea" id="RHEA-COMP:13761"/>
        <dbReference type="ChEBI" id="CHEBI:15379"/>
        <dbReference type="ChEBI" id="CHEBI:16526"/>
        <dbReference type="ChEBI" id="CHEBI:16810"/>
        <dbReference type="ChEBI" id="CHEBI:29979"/>
        <dbReference type="ChEBI" id="CHEBI:30031"/>
        <dbReference type="ChEBI" id="CHEBI:138021"/>
    </reaction>
</comment>
<dbReference type="Pfam" id="PF20514">
    <property type="entry name" value="WHD_ROXA"/>
    <property type="match status" value="1"/>
</dbReference>
<keyword evidence="9 31" id="KW-0223">Dioxygenase</keyword>
<dbReference type="Gene3D" id="3.90.930.40">
    <property type="match status" value="1"/>
</dbReference>
<dbReference type="InterPro" id="IPR018000">
    <property type="entry name" value="Neurotransmitter_ion_chnl_CS"/>
</dbReference>
<feature type="transmembrane region" description="Helical" evidence="33">
    <location>
        <begin position="211"/>
        <end position="231"/>
    </location>
</feature>
<evidence type="ECO:0000256" key="8">
    <source>
        <dbReference type="ARBA" id="ARBA00022729"/>
    </source>
</evidence>
<dbReference type="InterPro" id="IPR006028">
    <property type="entry name" value="GABAA/Glycine_rcpt"/>
</dbReference>
<dbReference type="Pfam" id="PF02931">
    <property type="entry name" value="Neur_chan_LBD"/>
    <property type="match status" value="2"/>
</dbReference>
<keyword evidence="17" id="KW-1015">Disulfide bond</keyword>
<sequence length="855" mass="98233">MKSEQLLHIENHDFAMRPGFGGSPIPVGIDVHVESIDRISEVDMDFSMTLYLRHYWKDERLSSFIHDTTMENIMLRIYPDGNVLFSLRITVSAMCFMDFSRFPLDTQNCSLELESYAYNEDDLMLYWKQGNESLSIDEYISLSQFFIEEFSASSGLAFYSSTGWYNRLFINFVLRRHIFFFVLQSYFPSMLMVMLSWVSFWIDRRAVPARVSLGITTVLTMSTIITGVSASMPQMSYIKAVDVYLWISFLFVFLSVIEYAAVNYLTTVEERKHLKNRGKVAGLYNIDAMQAMAFDGCYHDTDIDLATLSVLLEEGAAHERAPSITPLDEAHLKRKRFLTGTAGKSNKSGSSRGGRVHASSFRAAAFGSAAVHVALPASFQSRMLSSVMPKKGGRRARIEKEPDLPSKQAKTEAVGPLLWKYDSPESLFESLIAPIKEDEFFREYWEQKPLLLQRDDSSVASYYQSLFQLTDLKDLVKLGLYYGKDINICRCMNGKKLIFNKDGKVTYAQLKKHFDQKKATIQFHQPQRFKDLLWRIQEKLECYFGSLVGSNVYITPPGSQGLPPHYDDVEVFILQLEGEKHWRLYRPTVPLAQEYNAEPEERIGTPTHDFILKPGDMLYFPRGTIHQADTPLGISHSTHITISTYQNNSWRDYLLDMVPGLLLDIAKEDAEFRKNIPRQLLMNLDLSDSSKQLSSFLKRLEGHLNNGRKLRSSCMKKDFITSRLPPFIATDFDFLIPDGTLPKVDSTIRLRFKDYTIITTELEQDLLNDSVREMVFVYHCLKNKREIHMMGDENMNEEEIAEKAHGLRFPLSHMDALKQIWSCDTVCVKDLNLDSEAEKENLVISLWTECLVEVI</sequence>
<evidence type="ECO:0000256" key="2">
    <source>
        <dbReference type="ARBA" id="ARBA00022448"/>
    </source>
</evidence>
<keyword evidence="6 33" id="KW-0812">Transmembrane</keyword>
<dbReference type="FunFam" id="1.20.58.390:FF:000005">
    <property type="entry name" value="Putative gamma-aminobutyric acid receptor subunit rho-2-like"/>
    <property type="match status" value="1"/>
</dbReference>
<keyword evidence="4" id="KW-0690">Ribosome biogenesis</keyword>
<evidence type="ECO:0000256" key="19">
    <source>
        <dbReference type="ARBA" id="ARBA00023173"/>
    </source>
</evidence>
<evidence type="ECO:0000259" key="34">
    <source>
        <dbReference type="PROSITE" id="PS51184"/>
    </source>
</evidence>
<keyword evidence="12 31" id="KW-0408">Iron</keyword>
<dbReference type="GO" id="GO:0036139">
    <property type="term" value="F:peptidyl-histidine dioxygenase activity"/>
    <property type="evidence" value="ECO:0007669"/>
    <property type="project" value="UniProtKB-EC"/>
</dbReference>
<evidence type="ECO:0000256" key="32">
    <source>
        <dbReference type="SAM" id="MobiDB-lite"/>
    </source>
</evidence>
<keyword evidence="3" id="KW-1003">Cell membrane</keyword>
<dbReference type="InterPro" id="IPR006202">
    <property type="entry name" value="Neur_chan_lig-bd"/>
</dbReference>
<evidence type="ECO:0000256" key="9">
    <source>
        <dbReference type="ARBA" id="ARBA00022964"/>
    </source>
</evidence>
<dbReference type="InterPro" id="IPR036719">
    <property type="entry name" value="Neuro-gated_channel_TM_sf"/>
</dbReference>
<dbReference type="EMBL" id="JAOTOJ010000004">
    <property type="protein sequence ID" value="KAK9402234.1"/>
    <property type="molecule type" value="Genomic_DNA"/>
</dbReference>
<dbReference type="CDD" id="cd19059">
    <property type="entry name" value="LGIC_TM_GABAAR_rho"/>
    <property type="match status" value="1"/>
</dbReference>
<keyword evidence="14" id="KW-0770">Synapse</keyword>
<dbReference type="Pfam" id="PF02932">
    <property type="entry name" value="Neur_chan_memb"/>
    <property type="match status" value="1"/>
</dbReference>
<dbReference type="SUPFAM" id="SSF90112">
    <property type="entry name" value="Neurotransmitter-gated ion-channel transmembrane pore"/>
    <property type="match status" value="1"/>
</dbReference>
<evidence type="ECO:0000256" key="4">
    <source>
        <dbReference type="ARBA" id="ARBA00022517"/>
    </source>
</evidence>
<dbReference type="GO" id="GO:0005730">
    <property type="term" value="C:nucleolus"/>
    <property type="evidence" value="ECO:0007669"/>
    <property type="project" value="UniProtKB-SubCell"/>
</dbReference>
<protein>
    <recommendedName>
        <fullName evidence="31">Bifunctional lysine-specific demethylase and histidyl-hydroxylase</fullName>
        <ecNumber evidence="31">1.14.11.-</ecNumber>
    </recommendedName>
</protein>
<keyword evidence="20" id="KW-0325">Glycoprotein</keyword>
<dbReference type="GO" id="GO:0051864">
    <property type="term" value="F:histone H3K36 demethylase activity"/>
    <property type="evidence" value="ECO:0007669"/>
    <property type="project" value="TreeGrafter"/>
</dbReference>
<keyword evidence="5" id="KW-0597">Phosphoprotein</keyword>
<evidence type="ECO:0000256" key="17">
    <source>
        <dbReference type="ARBA" id="ARBA00023157"/>
    </source>
</evidence>
<dbReference type="InterPro" id="IPR046799">
    <property type="entry name" value="ROXA-like_wH"/>
</dbReference>
<dbReference type="Gene3D" id="2.70.170.10">
    <property type="entry name" value="Neurotransmitter-gated ion-channel ligand-binding domain"/>
    <property type="match status" value="2"/>
</dbReference>
<dbReference type="InterPro" id="IPR003347">
    <property type="entry name" value="JmjC_dom"/>
</dbReference>
<proteinExistence type="inferred from homology"/>
<evidence type="ECO:0000256" key="26">
    <source>
        <dbReference type="ARBA" id="ARBA00034104"/>
    </source>
</evidence>
<evidence type="ECO:0000256" key="20">
    <source>
        <dbReference type="ARBA" id="ARBA00023180"/>
    </source>
</evidence>
<keyword evidence="7 31" id="KW-0479">Metal-binding</keyword>
<evidence type="ECO:0000256" key="33">
    <source>
        <dbReference type="SAM" id="Phobius"/>
    </source>
</evidence>
<keyword evidence="10 33" id="KW-1133">Transmembrane helix</keyword>
<comment type="catalytic activity">
    <reaction evidence="25">
        <text>chloride(in) = chloride(out)</text>
        <dbReference type="Rhea" id="RHEA:29823"/>
        <dbReference type="ChEBI" id="CHEBI:17996"/>
    </reaction>
</comment>
<evidence type="ECO:0000256" key="23">
    <source>
        <dbReference type="ARBA" id="ARBA00023257"/>
    </source>
</evidence>
<comment type="similarity">
    <text evidence="27">Belongs to the ROX family. MINA53 subfamily.</text>
</comment>
<comment type="function">
    <text evidence="28">Oxygenase that can act as both a histone lysine demethylase and a ribosomal histidine hydroxylase. Is involved in the demethylation of trimethylated 'Lys-9' on histone H3 (H3K9me3), leading to an increase in ribosomal RNA expression. Also catalyzes the hydroxylation of 60S ribosomal protein L27a on 'His-39'. May play an important role in cell growth and survival. May be involved in ribosome biogenesis, most likely during the assembly process of pre-ribosomal particles.</text>
</comment>
<dbReference type="Pfam" id="PF08007">
    <property type="entry name" value="JmjC_2"/>
    <property type="match status" value="1"/>
</dbReference>
<evidence type="ECO:0000256" key="21">
    <source>
        <dbReference type="ARBA" id="ARBA00023214"/>
    </source>
</evidence>
<evidence type="ECO:0000313" key="36">
    <source>
        <dbReference type="Proteomes" id="UP001474421"/>
    </source>
</evidence>
<keyword evidence="15" id="KW-0406">Ion transport</keyword>
<evidence type="ECO:0000256" key="29">
    <source>
        <dbReference type="ARBA" id="ARBA00047687"/>
    </source>
</evidence>
<keyword evidence="11 31" id="KW-0560">Oxidoreductase</keyword>
<gene>
    <name evidence="35" type="ORF">NXF25_010590</name>
</gene>
<dbReference type="PRINTS" id="PR00253">
    <property type="entry name" value="GABAARECEPTR"/>
</dbReference>
<dbReference type="SMART" id="SM00558">
    <property type="entry name" value="JmjC"/>
    <property type="match status" value="1"/>
</dbReference>
<dbReference type="PANTHER" id="PTHR13096:SF7">
    <property type="entry name" value="RIBOSOMAL OXYGENASE 2"/>
    <property type="match status" value="1"/>
</dbReference>
<feature type="region of interest" description="Disordered" evidence="32">
    <location>
        <begin position="390"/>
        <end position="409"/>
    </location>
</feature>
<dbReference type="Gene3D" id="1.10.10.1500">
    <property type="entry name" value="JmjC domain-containing ribosomal oxygenase (ROX), dimer domain"/>
    <property type="match status" value="1"/>
</dbReference>
<evidence type="ECO:0000256" key="27">
    <source>
        <dbReference type="ARBA" id="ARBA00034314"/>
    </source>
</evidence>
<dbReference type="InterPro" id="IPR036734">
    <property type="entry name" value="Neur_chan_lig-bd_sf"/>
</dbReference>
<keyword evidence="21" id="KW-0868">Chloride</keyword>
<evidence type="ECO:0000256" key="24">
    <source>
        <dbReference type="ARBA" id="ARBA00023303"/>
    </source>
</evidence>
<dbReference type="GO" id="GO:0005254">
    <property type="term" value="F:chloride channel activity"/>
    <property type="evidence" value="ECO:0007669"/>
    <property type="project" value="UniProtKB-KW"/>
</dbReference>
<evidence type="ECO:0000256" key="3">
    <source>
        <dbReference type="ARBA" id="ARBA00022475"/>
    </source>
</evidence>
<evidence type="ECO:0000256" key="13">
    <source>
        <dbReference type="ARBA" id="ARBA00023015"/>
    </source>
</evidence>
<evidence type="ECO:0000256" key="10">
    <source>
        <dbReference type="ARBA" id="ARBA00022989"/>
    </source>
</evidence>
<dbReference type="SUPFAM" id="SSF51197">
    <property type="entry name" value="Clavaminate synthase-like"/>
    <property type="match status" value="1"/>
</dbReference>
<feature type="transmembrane region" description="Helical" evidence="33">
    <location>
        <begin position="243"/>
        <end position="262"/>
    </location>
</feature>
<evidence type="ECO:0000313" key="35">
    <source>
        <dbReference type="EMBL" id="KAK9402234.1"/>
    </source>
</evidence>
<dbReference type="InterPro" id="IPR038050">
    <property type="entry name" value="Neuro_actylchol_rec"/>
</dbReference>
<evidence type="ECO:0000256" key="28">
    <source>
        <dbReference type="ARBA" id="ARBA00046256"/>
    </source>
</evidence>
<comment type="cofactor">
    <cofactor evidence="31">
        <name>Fe(2+)</name>
        <dbReference type="ChEBI" id="CHEBI:29033"/>
    </cofactor>
    <text evidence="31">Binds 1 Fe(2+) ion per subunit.</text>
</comment>
<keyword evidence="22 31" id="KW-0539">Nucleus</keyword>
<evidence type="ECO:0000256" key="12">
    <source>
        <dbReference type="ARBA" id="ARBA00023004"/>
    </source>
</evidence>
<dbReference type="AlphaFoldDB" id="A0AAW1BJJ2"/>
<dbReference type="Gene3D" id="2.60.120.650">
    <property type="entry name" value="Cupin"/>
    <property type="match status" value="1"/>
</dbReference>
<dbReference type="GO" id="GO:0004888">
    <property type="term" value="F:transmembrane signaling receptor activity"/>
    <property type="evidence" value="ECO:0007669"/>
    <property type="project" value="InterPro"/>
</dbReference>
<evidence type="ECO:0000256" key="16">
    <source>
        <dbReference type="ARBA" id="ARBA00023136"/>
    </source>
</evidence>
<evidence type="ECO:0000256" key="7">
    <source>
        <dbReference type="ARBA" id="ARBA00022723"/>
    </source>
</evidence>
<dbReference type="GO" id="GO:0032453">
    <property type="term" value="F:histone H3K4 demethylase activity"/>
    <property type="evidence" value="ECO:0007669"/>
    <property type="project" value="TreeGrafter"/>
</dbReference>
<evidence type="ECO:0000256" key="6">
    <source>
        <dbReference type="ARBA" id="ARBA00022692"/>
    </source>
</evidence>
<evidence type="ECO:0000256" key="30">
    <source>
        <dbReference type="ARBA" id="ARBA00049465"/>
    </source>
</evidence>
<dbReference type="PROSITE" id="PS51184">
    <property type="entry name" value="JMJC"/>
    <property type="match status" value="1"/>
</dbReference>
<feature type="transmembrane region" description="Helical" evidence="33">
    <location>
        <begin position="178"/>
        <end position="199"/>
    </location>
</feature>
<dbReference type="GO" id="GO:0005506">
    <property type="term" value="F:iron ion binding"/>
    <property type="evidence" value="ECO:0007669"/>
    <property type="project" value="UniProtKB-UniRule"/>
</dbReference>
<evidence type="ECO:0000256" key="25">
    <source>
        <dbReference type="ARBA" id="ARBA00024167"/>
    </source>
</evidence>
<dbReference type="PANTHER" id="PTHR13096">
    <property type="entry name" value="MINA53 MYC INDUCED NUCLEAR ANTIGEN"/>
    <property type="match status" value="1"/>
</dbReference>
<dbReference type="GO" id="GO:0045211">
    <property type="term" value="C:postsynaptic membrane"/>
    <property type="evidence" value="ECO:0007669"/>
    <property type="project" value="UniProtKB-SubCell"/>
</dbReference>
<comment type="catalytic activity">
    <reaction evidence="30">
        <text>L-histidyl-[protein] + 2-oxoglutarate + O2 = (3S)-3-hydroxy-L-histidyl-[protein] + succinate + CO2</text>
        <dbReference type="Rhea" id="RHEA:54256"/>
        <dbReference type="Rhea" id="RHEA-COMP:9745"/>
        <dbReference type="Rhea" id="RHEA-COMP:13840"/>
        <dbReference type="ChEBI" id="CHEBI:15379"/>
        <dbReference type="ChEBI" id="CHEBI:16526"/>
        <dbReference type="ChEBI" id="CHEBI:16810"/>
        <dbReference type="ChEBI" id="CHEBI:29979"/>
        <dbReference type="ChEBI" id="CHEBI:30031"/>
        <dbReference type="ChEBI" id="CHEBI:138021"/>
        <dbReference type="EC" id="1.14.11.79"/>
    </reaction>
</comment>
<keyword evidence="13 31" id="KW-0805">Transcription regulation</keyword>
<keyword evidence="23" id="KW-0628">Postsynaptic cell membrane</keyword>
<dbReference type="GO" id="GO:0005230">
    <property type="term" value="F:extracellular ligand-gated monoatomic ion channel activity"/>
    <property type="evidence" value="ECO:0007669"/>
    <property type="project" value="InterPro"/>
</dbReference>
<keyword evidence="16 33" id="KW-0472">Membrane</keyword>
<evidence type="ECO:0000256" key="14">
    <source>
        <dbReference type="ARBA" id="ARBA00023018"/>
    </source>
</evidence>
<evidence type="ECO:0000256" key="11">
    <source>
        <dbReference type="ARBA" id="ARBA00023002"/>
    </source>
</evidence>
<dbReference type="Gene3D" id="1.20.58.390">
    <property type="entry name" value="Neurotransmitter-gated ion-channel transmembrane domain"/>
    <property type="match status" value="1"/>
</dbReference>
<reference evidence="35 36" key="1">
    <citation type="journal article" date="2024" name="Proc. Natl. Acad. Sci. U.S.A.">
        <title>The genetic regulatory architecture and epigenomic basis for age-related changes in rattlesnake venom.</title>
        <authorList>
            <person name="Hogan M.P."/>
            <person name="Holding M.L."/>
            <person name="Nystrom G.S."/>
            <person name="Colston T.J."/>
            <person name="Bartlett D.A."/>
            <person name="Mason A.J."/>
            <person name="Ellsworth S.A."/>
            <person name="Rautsaw R.M."/>
            <person name="Lawrence K.C."/>
            <person name="Strickland J.L."/>
            <person name="He B."/>
            <person name="Fraser P."/>
            <person name="Margres M.J."/>
            <person name="Gilbert D.M."/>
            <person name="Gibbs H.L."/>
            <person name="Parkinson C.L."/>
            <person name="Rokyta D.R."/>
        </authorList>
    </citation>
    <scope>NUCLEOTIDE SEQUENCE [LARGE SCALE GENOMIC DNA]</scope>
    <source>
        <strain evidence="35">DRR0105</strain>
    </source>
</reference>
<name>A0AAW1BJJ2_CROAD</name>